<evidence type="ECO:0000313" key="4">
    <source>
        <dbReference type="Proteomes" id="UP001597483"/>
    </source>
</evidence>
<dbReference type="EMBL" id="JBHUKS010000003">
    <property type="protein sequence ID" value="MFD2466138.1"/>
    <property type="molecule type" value="Genomic_DNA"/>
</dbReference>
<evidence type="ECO:0000313" key="3">
    <source>
        <dbReference type="EMBL" id="MFD2466138.1"/>
    </source>
</evidence>
<comment type="caution">
    <text evidence="3">The sequence shown here is derived from an EMBL/GenBank/DDBJ whole genome shotgun (WGS) entry which is preliminary data.</text>
</comment>
<feature type="transmembrane region" description="Helical" evidence="2">
    <location>
        <begin position="116"/>
        <end position="138"/>
    </location>
</feature>
<organism evidence="3 4">
    <name type="scientific">Amycolatopsis silviterrae</name>
    <dbReference type="NCBI Taxonomy" id="1656914"/>
    <lineage>
        <taxon>Bacteria</taxon>
        <taxon>Bacillati</taxon>
        <taxon>Actinomycetota</taxon>
        <taxon>Actinomycetes</taxon>
        <taxon>Pseudonocardiales</taxon>
        <taxon>Pseudonocardiaceae</taxon>
        <taxon>Amycolatopsis</taxon>
    </lineage>
</organism>
<evidence type="ECO:0000256" key="1">
    <source>
        <dbReference type="SAM" id="MobiDB-lite"/>
    </source>
</evidence>
<proteinExistence type="predicted"/>
<name>A0ABW5GYV1_9PSEU</name>
<feature type="compositionally biased region" description="Pro residues" evidence="1">
    <location>
        <begin position="22"/>
        <end position="32"/>
    </location>
</feature>
<evidence type="ECO:0000256" key="2">
    <source>
        <dbReference type="SAM" id="Phobius"/>
    </source>
</evidence>
<keyword evidence="2" id="KW-1133">Transmembrane helix</keyword>
<keyword evidence="2" id="KW-0812">Transmembrane</keyword>
<protein>
    <submittedName>
        <fullName evidence="3">DUF4190 domain-containing protein</fullName>
    </submittedName>
</protein>
<dbReference type="RefSeq" id="WP_378299801.1">
    <property type="nucleotide sequence ID" value="NZ_JBHUKS010000003.1"/>
</dbReference>
<dbReference type="Proteomes" id="UP001597483">
    <property type="component" value="Unassembled WGS sequence"/>
</dbReference>
<keyword evidence="2" id="KW-0472">Membrane</keyword>
<feature type="region of interest" description="Disordered" evidence="1">
    <location>
        <begin position="1"/>
        <end position="32"/>
    </location>
</feature>
<sequence>MTDPYQQQPYPGQDPAQGHPSGPVPSPGYPAGPTPGYPAPYGAPGYGAPYASAYPPVVPLKTSGLAIAGMVVGIVALIFFWVPFFDIVAAVTAIGLSWAGMVQGGKPGWTGQGMGIAGLVCGILAAIPAVIFLIWFIVSLSAVGATCAFYC</sequence>
<accession>A0ABW5GYV1</accession>
<gene>
    <name evidence="3" type="ORF">ACFSVL_01960</name>
</gene>
<keyword evidence="4" id="KW-1185">Reference proteome</keyword>
<feature type="compositionally biased region" description="Low complexity" evidence="1">
    <location>
        <begin position="1"/>
        <end position="21"/>
    </location>
</feature>
<reference evidence="4" key="1">
    <citation type="journal article" date="2019" name="Int. J. Syst. Evol. Microbiol.">
        <title>The Global Catalogue of Microorganisms (GCM) 10K type strain sequencing project: providing services to taxonomists for standard genome sequencing and annotation.</title>
        <authorList>
            <consortium name="The Broad Institute Genomics Platform"/>
            <consortium name="The Broad Institute Genome Sequencing Center for Infectious Disease"/>
            <person name="Wu L."/>
            <person name="Ma J."/>
        </authorList>
    </citation>
    <scope>NUCLEOTIDE SEQUENCE [LARGE SCALE GENOMIC DNA]</scope>
    <source>
        <strain evidence="4">CGMCC 4.7641</strain>
    </source>
</reference>